<dbReference type="AlphaFoldDB" id="A0A975IYL9"/>
<name>A0A975IYL9_9BACT</name>
<feature type="region of interest" description="Disordered" evidence="1">
    <location>
        <begin position="150"/>
        <end position="169"/>
    </location>
</feature>
<dbReference type="EMBL" id="CP073100">
    <property type="protein sequence ID" value="QUE50279.1"/>
    <property type="molecule type" value="Genomic_DNA"/>
</dbReference>
<sequence length="169" mass="17995">MSKAKVIGGFVLAALAGIVIWKWRDPMSGVAPLAGEPPSLNTAPPVPARVELPVTLLPIAADMARLNSPETLPQDDLSSLSLVLATYGKNSGGNPTGENEEITAALLGNNPKRLAYLPANVPFVNASGQLIDRWGTPYFFHSMTAGRTDIRSAGPDRQMWTEDDIESSN</sequence>
<evidence type="ECO:0008006" key="4">
    <source>
        <dbReference type="Google" id="ProtNLM"/>
    </source>
</evidence>
<dbReference type="SUPFAM" id="SSF54523">
    <property type="entry name" value="Pili subunits"/>
    <property type="match status" value="1"/>
</dbReference>
<dbReference type="InterPro" id="IPR045584">
    <property type="entry name" value="Pilin-like"/>
</dbReference>
<evidence type="ECO:0000313" key="3">
    <source>
        <dbReference type="Proteomes" id="UP000676169"/>
    </source>
</evidence>
<gene>
    <name evidence="2" type="ORF">KBB96_15560</name>
</gene>
<evidence type="ECO:0000313" key="2">
    <source>
        <dbReference type="EMBL" id="QUE50279.1"/>
    </source>
</evidence>
<dbReference type="Gene3D" id="3.30.700.10">
    <property type="entry name" value="Glycoprotein, Type 4 Pilin"/>
    <property type="match status" value="1"/>
</dbReference>
<reference evidence="2" key="1">
    <citation type="submission" date="2021-04" db="EMBL/GenBank/DDBJ databases">
        <title>Luteolibacter sp. 32A isolated from the skin of an Anderson's salamander (Ambystoma andersonii).</title>
        <authorList>
            <person name="Spergser J."/>
            <person name="Busse H.-J."/>
        </authorList>
    </citation>
    <scope>NUCLEOTIDE SEQUENCE</scope>
    <source>
        <strain evidence="2">32A</strain>
    </source>
</reference>
<dbReference type="Proteomes" id="UP000676169">
    <property type="component" value="Chromosome"/>
</dbReference>
<accession>A0A975IYL9</accession>
<proteinExistence type="predicted"/>
<evidence type="ECO:0000256" key="1">
    <source>
        <dbReference type="SAM" id="MobiDB-lite"/>
    </source>
</evidence>
<dbReference type="RefSeq" id="WP_211630418.1">
    <property type="nucleotide sequence ID" value="NZ_CP073100.1"/>
</dbReference>
<protein>
    <recommendedName>
        <fullName evidence="4">Type II secretion system protein GspG C-terminal domain-containing protein</fullName>
    </recommendedName>
</protein>
<dbReference type="KEGG" id="lamb:KBB96_15560"/>
<keyword evidence="3" id="KW-1185">Reference proteome</keyword>
<organism evidence="2 3">
    <name type="scientific">Luteolibacter ambystomatis</name>
    <dbReference type="NCBI Taxonomy" id="2824561"/>
    <lineage>
        <taxon>Bacteria</taxon>
        <taxon>Pseudomonadati</taxon>
        <taxon>Verrucomicrobiota</taxon>
        <taxon>Verrucomicrobiia</taxon>
        <taxon>Verrucomicrobiales</taxon>
        <taxon>Verrucomicrobiaceae</taxon>
        <taxon>Luteolibacter</taxon>
    </lineage>
</organism>